<evidence type="ECO:0000256" key="5">
    <source>
        <dbReference type="SAM" id="Phobius"/>
    </source>
</evidence>
<keyword evidence="4 5" id="KW-0472">Membrane</keyword>
<feature type="transmembrane region" description="Helical" evidence="5">
    <location>
        <begin position="70"/>
        <end position="93"/>
    </location>
</feature>
<proteinExistence type="predicted"/>
<feature type="transmembrane region" description="Helical" evidence="5">
    <location>
        <begin position="199"/>
        <end position="220"/>
    </location>
</feature>
<comment type="caution">
    <text evidence="7">The sequence shown here is derived from an EMBL/GenBank/DDBJ whole genome shotgun (WGS) entry which is preliminary data.</text>
</comment>
<dbReference type="OrthoDB" id="430300at2759"/>
<accession>A0A8K0D761</accession>
<feature type="domain" description="Major facilitator superfamily (MFS) profile" evidence="6">
    <location>
        <begin position="16"/>
        <end position="445"/>
    </location>
</feature>
<evidence type="ECO:0000313" key="7">
    <source>
        <dbReference type="EMBL" id="KAF2898277.1"/>
    </source>
</evidence>
<dbReference type="Proteomes" id="UP000801492">
    <property type="component" value="Unassembled WGS sequence"/>
</dbReference>
<feature type="transmembrane region" description="Helical" evidence="5">
    <location>
        <begin position="327"/>
        <end position="346"/>
    </location>
</feature>
<dbReference type="InterPro" id="IPR020846">
    <property type="entry name" value="MFS_dom"/>
</dbReference>
<evidence type="ECO:0000256" key="4">
    <source>
        <dbReference type="ARBA" id="ARBA00023136"/>
    </source>
</evidence>
<keyword evidence="2 5" id="KW-0812">Transmembrane</keyword>
<feature type="transmembrane region" description="Helical" evidence="5">
    <location>
        <begin position="259"/>
        <end position="277"/>
    </location>
</feature>
<dbReference type="EMBL" id="VTPC01003601">
    <property type="protein sequence ID" value="KAF2898277.1"/>
    <property type="molecule type" value="Genomic_DNA"/>
</dbReference>
<comment type="subcellular location">
    <subcellularLocation>
        <location evidence="1">Membrane</location>
        <topology evidence="1">Multi-pass membrane protein</topology>
    </subcellularLocation>
</comment>
<gene>
    <name evidence="7" type="ORF">ILUMI_07900</name>
</gene>
<dbReference type="AlphaFoldDB" id="A0A8K0D761"/>
<sequence>MKCINLNRRIEVPTVLLFFAYMSANSVSTNLVIYRTCYVTLGYNETQCELLGKNYTDNVTATLEKEVQPYATILFISQSIIAAIIPPILCLFLGPWTDKYGRRPLLLFSIGGCILSFMIVTIISAIPNASPWYFLLFLIPMCLSGGIPALLTAMICYITDVTSEEYRGIRIGIFEGMIALGTILGTSSSSFVLNAWGYVALYSISTACLILAWIYTFFLIPESVSNVESEGRFKNLFNYTLVKESFRTIFRPRENNHRALLLTLIAVMIVSVFASFGDNSVIFLYLRQQFFWTLERYTLYSSINNVTGVIGAIGGIVILYKMLHMKEAVVTFLGFISILIGSLLQGLATSSWVIYLAAASKCLGTATSPLTRSLLSKLIPVQDSGKIFAVVTSIETISALLGTAMYTYIYNGTLNSFPATFSFVSVGFYVFEVAAVSVIIIIQRKQAQYDIMNEECESDA</sequence>
<reference evidence="7" key="1">
    <citation type="submission" date="2019-08" db="EMBL/GenBank/DDBJ databases">
        <title>The genome of the North American firefly Photinus pyralis.</title>
        <authorList>
            <consortium name="Photinus pyralis genome working group"/>
            <person name="Fallon T.R."/>
            <person name="Sander Lower S.E."/>
            <person name="Weng J.-K."/>
        </authorList>
    </citation>
    <scope>NUCLEOTIDE SEQUENCE</scope>
    <source>
        <strain evidence="7">TRF0915ILg1</strain>
        <tissue evidence="7">Whole body</tissue>
    </source>
</reference>
<feature type="transmembrane region" description="Helical" evidence="5">
    <location>
        <begin position="132"/>
        <end position="159"/>
    </location>
</feature>
<evidence type="ECO:0000313" key="8">
    <source>
        <dbReference type="Proteomes" id="UP000801492"/>
    </source>
</evidence>
<feature type="transmembrane region" description="Helical" evidence="5">
    <location>
        <begin position="171"/>
        <end position="193"/>
    </location>
</feature>
<evidence type="ECO:0000256" key="2">
    <source>
        <dbReference type="ARBA" id="ARBA00022692"/>
    </source>
</evidence>
<keyword evidence="3 5" id="KW-1133">Transmembrane helix</keyword>
<keyword evidence="8" id="KW-1185">Reference proteome</keyword>
<feature type="transmembrane region" description="Helical" evidence="5">
    <location>
        <begin position="421"/>
        <end position="442"/>
    </location>
</feature>
<dbReference type="Gene3D" id="1.20.1250.20">
    <property type="entry name" value="MFS general substrate transporter like domains"/>
    <property type="match status" value="1"/>
</dbReference>
<dbReference type="GO" id="GO:0016020">
    <property type="term" value="C:membrane"/>
    <property type="evidence" value="ECO:0007669"/>
    <property type="project" value="UniProtKB-SubCell"/>
</dbReference>
<dbReference type="PROSITE" id="PS50850">
    <property type="entry name" value="MFS"/>
    <property type="match status" value="1"/>
</dbReference>
<protein>
    <recommendedName>
        <fullName evidence="6">Major facilitator superfamily (MFS) profile domain-containing protein</fullName>
    </recommendedName>
</protein>
<feature type="transmembrane region" description="Helical" evidence="5">
    <location>
        <begin position="297"/>
        <end position="320"/>
    </location>
</feature>
<evidence type="ECO:0000256" key="3">
    <source>
        <dbReference type="ARBA" id="ARBA00022989"/>
    </source>
</evidence>
<dbReference type="InterPro" id="IPR036259">
    <property type="entry name" value="MFS_trans_sf"/>
</dbReference>
<feature type="transmembrane region" description="Helical" evidence="5">
    <location>
        <begin position="105"/>
        <end position="126"/>
    </location>
</feature>
<feature type="transmembrane region" description="Helical" evidence="5">
    <location>
        <begin position="12"/>
        <end position="34"/>
    </location>
</feature>
<evidence type="ECO:0000256" key="1">
    <source>
        <dbReference type="ARBA" id="ARBA00004141"/>
    </source>
</evidence>
<feature type="transmembrane region" description="Helical" evidence="5">
    <location>
        <begin position="387"/>
        <end position="409"/>
    </location>
</feature>
<dbReference type="PANTHER" id="PTHR23507">
    <property type="entry name" value="ZGC:174356"/>
    <property type="match status" value="1"/>
</dbReference>
<organism evidence="7 8">
    <name type="scientific">Ignelater luminosus</name>
    <name type="common">Cucubano</name>
    <name type="synonym">Pyrophorus luminosus</name>
    <dbReference type="NCBI Taxonomy" id="2038154"/>
    <lineage>
        <taxon>Eukaryota</taxon>
        <taxon>Metazoa</taxon>
        <taxon>Ecdysozoa</taxon>
        <taxon>Arthropoda</taxon>
        <taxon>Hexapoda</taxon>
        <taxon>Insecta</taxon>
        <taxon>Pterygota</taxon>
        <taxon>Neoptera</taxon>
        <taxon>Endopterygota</taxon>
        <taxon>Coleoptera</taxon>
        <taxon>Polyphaga</taxon>
        <taxon>Elateriformia</taxon>
        <taxon>Elateroidea</taxon>
        <taxon>Elateridae</taxon>
        <taxon>Agrypninae</taxon>
        <taxon>Pyrophorini</taxon>
        <taxon>Ignelater</taxon>
    </lineage>
</organism>
<name>A0A8K0D761_IGNLU</name>
<dbReference type="PANTHER" id="PTHR23507:SF39">
    <property type="entry name" value="GH23453P-RELATED"/>
    <property type="match status" value="1"/>
</dbReference>
<dbReference type="Pfam" id="PF07690">
    <property type="entry name" value="MFS_1"/>
    <property type="match status" value="1"/>
</dbReference>
<dbReference type="SUPFAM" id="SSF103473">
    <property type="entry name" value="MFS general substrate transporter"/>
    <property type="match status" value="1"/>
</dbReference>
<dbReference type="GO" id="GO:0022857">
    <property type="term" value="F:transmembrane transporter activity"/>
    <property type="evidence" value="ECO:0007669"/>
    <property type="project" value="InterPro"/>
</dbReference>
<dbReference type="InterPro" id="IPR011701">
    <property type="entry name" value="MFS"/>
</dbReference>
<evidence type="ECO:0000259" key="6">
    <source>
        <dbReference type="PROSITE" id="PS50850"/>
    </source>
</evidence>
<feature type="transmembrane region" description="Helical" evidence="5">
    <location>
        <begin position="352"/>
        <end position="375"/>
    </location>
</feature>